<name>A0A5B2WLW2_9PSEU</name>
<dbReference type="SUPFAM" id="SSF51735">
    <property type="entry name" value="NAD(P)-binding Rossmann-fold domains"/>
    <property type="match status" value="1"/>
</dbReference>
<dbReference type="Gene3D" id="3.40.50.720">
    <property type="entry name" value="NAD(P)-binding Rossmann-like Domain"/>
    <property type="match status" value="1"/>
</dbReference>
<dbReference type="RefSeq" id="WP_149853973.1">
    <property type="nucleotide sequence ID" value="NZ_VUOB01000070.1"/>
</dbReference>
<dbReference type="PIRSF" id="PIRSF001439">
    <property type="entry name" value="CryM"/>
    <property type="match status" value="1"/>
</dbReference>
<dbReference type="Pfam" id="PF02423">
    <property type="entry name" value="OCD_Mu_crystall"/>
    <property type="match status" value="1"/>
</dbReference>
<dbReference type="EMBL" id="VUOB01000070">
    <property type="protein sequence ID" value="KAA2252993.1"/>
    <property type="molecule type" value="Genomic_DNA"/>
</dbReference>
<dbReference type="OrthoDB" id="3812704at2"/>
<dbReference type="Gene3D" id="3.30.1780.10">
    <property type="entry name" value="ornithine cyclodeaminase, domain 1"/>
    <property type="match status" value="1"/>
</dbReference>
<dbReference type="InterPro" id="IPR023401">
    <property type="entry name" value="ODC_N"/>
</dbReference>
<dbReference type="Proteomes" id="UP000323454">
    <property type="component" value="Unassembled WGS sequence"/>
</dbReference>
<evidence type="ECO:0000313" key="1">
    <source>
        <dbReference type="EMBL" id="KAA2252993.1"/>
    </source>
</evidence>
<comment type="caution">
    <text evidence="1">The sequence shown here is derived from an EMBL/GenBank/DDBJ whole genome shotgun (WGS) entry which is preliminary data.</text>
</comment>
<reference evidence="1 2" key="1">
    <citation type="submission" date="2019-09" db="EMBL/GenBank/DDBJ databases">
        <title>Goodfellowia gen. nov., a new genus of the Pseudonocardineae related to Actinoalloteichus, containing Goodfellowia coeruleoviolacea gen. nov., comb. nov. gen. nov., comb. nov.</title>
        <authorList>
            <person name="Labeda D."/>
        </authorList>
    </citation>
    <scope>NUCLEOTIDE SEQUENCE [LARGE SCALE GENOMIC DNA]</scope>
    <source>
        <strain evidence="1 2">AN110305</strain>
    </source>
</reference>
<gene>
    <name evidence="1" type="ORF">F0L68_33915</name>
</gene>
<dbReference type="PANTHER" id="PTHR13812">
    <property type="entry name" value="KETIMINE REDUCTASE MU-CRYSTALLIN"/>
    <property type="match status" value="1"/>
</dbReference>
<evidence type="ECO:0000313" key="2">
    <source>
        <dbReference type="Proteomes" id="UP000323454"/>
    </source>
</evidence>
<protein>
    <submittedName>
        <fullName evidence="1">Ornithine cyclodeaminase family protein</fullName>
    </submittedName>
</protein>
<keyword evidence="2" id="KW-1185">Reference proteome</keyword>
<dbReference type="InterPro" id="IPR003462">
    <property type="entry name" value="ODC_Mu_crystall"/>
</dbReference>
<dbReference type="AlphaFoldDB" id="A0A5B2WLW2"/>
<proteinExistence type="predicted"/>
<dbReference type="GO" id="GO:0005737">
    <property type="term" value="C:cytoplasm"/>
    <property type="evidence" value="ECO:0007669"/>
    <property type="project" value="TreeGrafter"/>
</dbReference>
<dbReference type="InterPro" id="IPR036291">
    <property type="entry name" value="NAD(P)-bd_dom_sf"/>
</dbReference>
<reference evidence="1 2" key="2">
    <citation type="submission" date="2019-09" db="EMBL/GenBank/DDBJ databases">
        <authorList>
            <person name="Jin C."/>
        </authorList>
    </citation>
    <scope>NUCLEOTIDE SEQUENCE [LARGE SCALE GENOMIC DNA]</scope>
    <source>
        <strain evidence="1 2">AN110305</strain>
    </source>
</reference>
<sequence length="318" mass="32473">MTGPLMIGPADMAGADRLVRVIDALAEAFGDLSAGRTRSPSRTVVEHGEGRQLVVGPAIWERRGVGSVKISTLTPDNPDRGLPLIHGVVVLTDLATGRVTALLDGGELTAVRTGAVAGLATRLCAPADAEDLAVIGAGVQARALVRAVSAVRPIRSVRVFSRGRAGAERFADWVRDTSGQVRVAVCDTAKAAVVDAQVVCTATSTSDRTPLVAADWVTPGAHVNVVGGTHENAIEIDPALLAAAFVLVEERAAAVEDAGEVRAALADGLLGADDLHELGALVNGETTADGRTTVFRSVGMAIEDTAAAAALYEAAGGE</sequence>
<organism evidence="1 2">
    <name type="scientific">Solihabitans fulvus</name>
    <dbReference type="NCBI Taxonomy" id="1892852"/>
    <lineage>
        <taxon>Bacteria</taxon>
        <taxon>Bacillati</taxon>
        <taxon>Actinomycetota</taxon>
        <taxon>Actinomycetes</taxon>
        <taxon>Pseudonocardiales</taxon>
        <taxon>Pseudonocardiaceae</taxon>
        <taxon>Solihabitans</taxon>
    </lineage>
</organism>
<dbReference type="PANTHER" id="PTHR13812:SF19">
    <property type="entry name" value="KETIMINE REDUCTASE MU-CRYSTALLIN"/>
    <property type="match status" value="1"/>
</dbReference>
<accession>A0A5B2WLW2</accession>